<dbReference type="EMBL" id="JYDS01000469">
    <property type="protein sequence ID" value="KRZ05265.1"/>
    <property type="molecule type" value="Genomic_DNA"/>
</dbReference>
<proteinExistence type="predicted"/>
<evidence type="ECO:0000313" key="4">
    <source>
        <dbReference type="EMBL" id="KRZ38034.1"/>
    </source>
</evidence>
<sequence length="166" mass="18834">MEKSVFNWELVGKNYDDVIEMKSVKVQSSSNNRLLLCNSDNIIVNVKIDKSNCSKQANSSNDRKSDDDDAIGQRQSVNFQEKKSKSNPASDFSNVLVVKFMKKEKYTAKNKKDLLHLVMDVKGTDKKRTLQLVPSNVTYIVYVKFGHLRNVSALQSDVALQSKTIR</sequence>
<evidence type="ECO:0000256" key="1">
    <source>
        <dbReference type="SAM" id="MobiDB-lite"/>
    </source>
</evidence>
<evidence type="ECO:0000313" key="5">
    <source>
        <dbReference type="Proteomes" id="UP000054632"/>
    </source>
</evidence>
<dbReference type="Proteomes" id="UP000054826">
    <property type="component" value="Unassembled WGS sequence"/>
</dbReference>
<evidence type="ECO:0000313" key="3">
    <source>
        <dbReference type="EMBL" id="KRZ05265.1"/>
    </source>
</evidence>
<dbReference type="Proteomes" id="UP000054805">
    <property type="component" value="Unassembled WGS sequence"/>
</dbReference>
<dbReference type="AlphaFoldDB" id="A0A0V1JSV3"/>
<evidence type="ECO:0000313" key="7">
    <source>
        <dbReference type="Proteomes" id="UP000054826"/>
    </source>
</evidence>
<comment type="caution">
    <text evidence="4">The sequence shown here is derived from an EMBL/GenBank/DDBJ whole genome shotgun (WGS) entry which is preliminary data.</text>
</comment>
<reference evidence="5 6" key="1">
    <citation type="submission" date="2015-01" db="EMBL/GenBank/DDBJ databases">
        <title>Evolution of Trichinella species and genotypes.</title>
        <authorList>
            <person name="Korhonen P.K."/>
            <person name="Edoardo P."/>
            <person name="Giuseppe L.R."/>
            <person name="Gasser R.B."/>
        </authorList>
    </citation>
    <scope>NUCLEOTIDE SEQUENCE [LARGE SCALE GENOMIC DNA]</scope>
    <source>
        <strain evidence="2">ISS13</strain>
        <strain evidence="4">ISS176</strain>
        <strain evidence="3">ISS588</strain>
    </source>
</reference>
<dbReference type="EMBL" id="JYDR01000038">
    <property type="protein sequence ID" value="KRY73031.1"/>
    <property type="molecule type" value="Genomic_DNA"/>
</dbReference>
<keyword evidence="6" id="KW-1185">Reference proteome</keyword>
<evidence type="ECO:0000313" key="2">
    <source>
        <dbReference type="EMBL" id="KRY73031.1"/>
    </source>
</evidence>
<dbReference type="EMBL" id="JYDV01000050">
    <property type="protein sequence ID" value="KRZ38034.1"/>
    <property type="molecule type" value="Genomic_DNA"/>
</dbReference>
<organism evidence="4 7">
    <name type="scientific">Trichinella pseudospiralis</name>
    <name type="common">Parasitic roundworm</name>
    <dbReference type="NCBI Taxonomy" id="6337"/>
    <lineage>
        <taxon>Eukaryota</taxon>
        <taxon>Metazoa</taxon>
        <taxon>Ecdysozoa</taxon>
        <taxon>Nematoda</taxon>
        <taxon>Enoplea</taxon>
        <taxon>Dorylaimia</taxon>
        <taxon>Trichinellida</taxon>
        <taxon>Trichinellidae</taxon>
        <taxon>Trichinella</taxon>
    </lineage>
</organism>
<protein>
    <submittedName>
        <fullName evidence="4">Uncharacterized protein</fullName>
    </submittedName>
</protein>
<name>A0A0V1JSV3_TRIPS</name>
<gene>
    <name evidence="2" type="ORF">T4A_10428</name>
    <name evidence="3" type="ORF">T4B_6751</name>
    <name evidence="4" type="ORF">T4C_3411</name>
</gene>
<dbReference type="Proteomes" id="UP000054632">
    <property type="component" value="Unassembled WGS sequence"/>
</dbReference>
<feature type="region of interest" description="Disordered" evidence="1">
    <location>
        <begin position="53"/>
        <end position="89"/>
    </location>
</feature>
<evidence type="ECO:0000313" key="6">
    <source>
        <dbReference type="Proteomes" id="UP000054805"/>
    </source>
</evidence>
<accession>A0A0V1JSV3</accession>